<dbReference type="PANTHER" id="PTHR33392">
    <property type="entry name" value="POLYISOPRENYL-TEICHOIC ACID--PEPTIDOGLYCAN TEICHOIC ACID TRANSFERASE TAGU"/>
    <property type="match status" value="1"/>
</dbReference>
<evidence type="ECO:0000256" key="2">
    <source>
        <dbReference type="SAM" id="Phobius"/>
    </source>
</evidence>
<feature type="transmembrane region" description="Helical" evidence="2">
    <location>
        <begin position="7"/>
        <end position="29"/>
    </location>
</feature>
<evidence type="ECO:0000256" key="1">
    <source>
        <dbReference type="ARBA" id="ARBA00006068"/>
    </source>
</evidence>
<keyword evidence="2" id="KW-0812">Transmembrane</keyword>
<comment type="caution">
    <text evidence="5">The sequence shown here is derived from an EMBL/GenBank/DDBJ whole genome shotgun (WGS) entry which is preliminary data.</text>
</comment>
<dbReference type="Gene3D" id="3.40.630.190">
    <property type="entry name" value="LCP protein"/>
    <property type="match status" value="1"/>
</dbReference>
<protein>
    <submittedName>
        <fullName evidence="5">LytR family transcriptional regulator</fullName>
    </submittedName>
</protein>
<comment type="similarity">
    <text evidence="1">Belongs to the LytR/CpsA/Psr (LCP) family.</text>
</comment>
<proteinExistence type="inferred from homology"/>
<dbReference type="InterPro" id="IPR004474">
    <property type="entry name" value="LytR_CpsA_psr"/>
</dbReference>
<accession>A0A7C3INK0</accession>
<keyword evidence="2" id="KW-1133">Transmembrane helix</keyword>
<dbReference type="Pfam" id="PF03816">
    <property type="entry name" value="LytR_cpsA_psr"/>
    <property type="match status" value="1"/>
</dbReference>
<evidence type="ECO:0000313" key="5">
    <source>
        <dbReference type="EMBL" id="HFJ53760.1"/>
    </source>
</evidence>
<dbReference type="EMBL" id="DSTU01000004">
    <property type="protein sequence ID" value="HFJ53760.1"/>
    <property type="molecule type" value="Genomic_DNA"/>
</dbReference>
<dbReference type="EMBL" id="DSLG01000008">
    <property type="protein sequence ID" value="HEA87922.1"/>
    <property type="molecule type" value="Genomic_DNA"/>
</dbReference>
<dbReference type="PANTHER" id="PTHR33392:SF6">
    <property type="entry name" value="POLYISOPRENYL-TEICHOIC ACID--PEPTIDOGLYCAN TEICHOIC ACID TRANSFERASE TAGU"/>
    <property type="match status" value="1"/>
</dbReference>
<evidence type="ECO:0000259" key="3">
    <source>
        <dbReference type="Pfam" id="PF03816"/>
    </source>
</evidence>
<dbReference type="InterPro" id="IPR050922">
    <property type="entry name" value="LytR/CpsA/Psr_CW_biosynth"/>
</dbReference>
<evidence type="ECO:0000313" key="4">
    <source>
        <dbReference type="EMBL" id="HEA87922.1"/>
    </source>
</evidence>
<keyword evidence="2" id="KW-0472">Membrane</keyword>
<dbReference type="AlphaFoldDB" id="A0A7C3INK0"/>
<organism evidence="5">
    <name type="scientific">candidate division WOR-3 bacterium</name>
    <dbReference type="NCBI Taxonomy" id="2052148"/>
    <lineage>
        <taxon>Bacteria</taxon>
        <taxon>Bacteria division WOR-3</taxon>
    </lineage>
</organism>
<dbReference type="Gene3D" id="3.30.420.590">
    <property type="match status" value="1"/>
</dbReference>
<sequence length="366" mass="42062">MARKKTGWLILLLTGILSLIIVSAVIFILSPRSSTKPVSLLNETGNNFNILLIGRDARALNPAQDRGGITRIPREKTAHSDIVIIAHINLELNRVSLVAIPRDLLVEVPGITAAADRTDFNRMEKLTHTLALGGVPLLRQTLEHLLGIRIHRYVALDFDTFRMLFRILTRFLGPLRVGNALLTDPDQALKFVRQRYHLKYDDLDRCRNALNFIRTAVSRLWFLSGTRAGELLIDQFFKTVGTDTDLTPGEARYLLGMLRRNRFTPRKLRLAVLVSEGRPVTLDRYAMTLSCYLPIYPEMERQIRHFLKDEDTIPAMDFMTQEHYSWPGYMTRNYDLLPEYQEDTLERLDLVRRILERTVLPPESGN</sequence>
<name>A0A7C3INK0_UNCW3</name>
<gene>
    <name evidence="4" type="ORF">ENP94_07980</name>
    <name evidence="5" type="ORF">ENS16_03625</name>
</gene>
<feature type="domain" description="Cell envelope-related transcriptional attenuator" evidence="3">
    <location>
        <begin position="79"/>
        <end position="164"/>
    </location>
</feature>
<reference evidence="5" key="1">
    <citation type="journal article" date="2020" name="mSystems">
        <title>Genome- and Community-Level Interaction Insights into Carbon Utilization and Element Cycling Functions of Hydrothermarchaeota in Hydrothermal Sediment.</title>
        <authorList>
            <person name="Zhou Z."/>
            <person name="Liu Y."/>
            <person name="Xu W."/>
            <person name="Pan J."/>
            <person name="Luo Z.H."/>
            <person name="Li M."/>
        </authorList>
    </citation>
    <scope>NUCLEOTIDE SEQUENCE [LARGE SCALE GENOMIC DNA]</scope>
    <source>
        <strain evidence="4">SpSt-265</strain>
        <strain evidence="5">SpSt-465</strain>
    </source>
</reference>